<evidence type="ECO:0000256" key="1">
    <source>
        <dbReference type="SAM" id="MobiDB-lite"/>
    </source>
</evidence>
<keyword evidence="2" id="KW-0812">Transmembrane</keyword>
<reference evidence="3" key="1">
    <citation type="submission" date="2013-03" db="EMBL/GenBank/DDBJ databases">
        <authorList>
            <person name="Harkins D.M."/>
            <person name="Durkin A.S."/>
            <person name="Brinkac L.M."/>
            <person name="Haft D.H."/>
            <person name="Selengut J.D."/>
            <person name="Sanka R."/>
            <person name="DePew J."/>
            <person name="Purushe J."/>
            <person name="Hartskeerl R.A."/>
            <person name="Ahmed A."/>
            <person name="van der Linden H."/>
            <person name="Goris M.G.A."/>
            <person name="Vinetz J.M."/>
            <person name="Sutton G.G."/>
            <person name="Nierman W.C."/>
            <person name="Fouts D.E."/>
        </authorList>
    </citation>
    <scope>NUCLEOTIDE SEQUENCE [LARGE SCALE GENOMIC DNA]</scope>
    <source>
        <strain evidence="3">ICFT</strain>
    </source>
</reference>
<feature type="transmembrane region" description="Helical" evidence="2">
    <location>
        <begin position="27"/>
        <end position="46"/>
    </location>
</feature>
<dbReference type="Proteomes" id="UP000012313">
    <property type="component" value="Unassembled WGS sequence"/>
</dbReference>
<comment type="caution">
    <text evidence="3">The sequence shown here is derived from an EMBL/GenBank/DDBJ whole genome shotgun (WGS) entry which is preliminary data.</text>
</comment>
<proteinExistence type="predicted"/>
<evidence type="ECO:0000313" key="3">
    <source>
        <dbReference type="EMBL" id="EMY76522.1"/>
    </source>
</evidence>
<keyword evidence="2" id="KW-1133">Transmembrane helix</keyword>
<dbReference type="EMBL" id="AOHC02000048">
    <property type="protein sequence ID" value="EMY76522.1"/>
    <property type="molecule type" value="Genomic_DNA"/>
</dbReference>
<evidence type="ECO:0000256" key="2">
    <source>
        <dbReference type="SAM" id="Phobius"/>
    </source>
</evidence>
<name>N1WGS5_9LEPT</name>
<keyword evidence="4" id="KW-1185">Reference proteome</keyword>
<evidence type="ECO:0000313" key="4">
    <source>
        <dbReference type="Proteomes" id="UP000012313"/>
    </source>
</evidence>
<keyword evidence="2" id="KW-0472">Membrane</keyword>
<feature type="compositionally biased region" description="Basic and acidic residues" evidence="1">
    <location>
        <begin position="65"/>
        <end position="75"/>
    </location>
</feature>
<feature type="region of interest" description="Disordered" evidence="1">
    <location>
        <begin position="54"/>
        <end position="75"/>
    </location>
</feature>
<protein>
    <submittedName>
        <fullName evidence="3">Uncharacterized protein</fullName>
    </submittedName>
</protein>
<gene>
    <name evidence="3" type="ORF">LEP1GSC060_3493</name>
</gene>
<dbReference type="STRING" id="1218598.LEP1GSC060_3493"/>
<accession>N1WGS5</accession>
<sequence>MKTCPERNSSPWLSMNCSAGSETRRKFFALLCAILIFYCATAWIQLNVSSENFSPAASESSETSESEKEKTAELKPDDLVSQEDKFVFGYDLETALYGDSAEWILVQHFSEIENPPPEKLRFSI</sequence>
<organism evidence="3 4">
    <name type="scientific">Leptospira weilii serovar Ranarum str. ICFT</name>
    <dbReference type="NCBI Taxonomy" id="1218598"/>
    <lineage>
        <taxon>Bacteria</taxon>
        <taxon>Pseudomonadati</taxon>
        <taxon>Spirochaetota</taxon>
        <taxon>Spirochaetia</taxon>
        <taxon>Leptospirales</taxon>
        <taxon>Leptospiraceae</taxon>
        <taxon>Leptospira</taxon>
    </lineage>
</organism>
<dbReference type="AlphaFoldDB" id="N1WGS5"/>